<name>A0A507FKE7_9FUNG</name>
<dbReference type="EMBL" id="QEAP01000036">
    <property type="protein sequence ID" value="TPX76794.1"/>
    <property type="molecule type" value="Genomic_DNA"/>
</dbReference>
<dbReference type="InterPro" id="IPR050352">
    <property type="entry name" value="ABCG_transporters"/>
</dbReference>
<dbReference type="Pfam" id="PF19055">
    <property type="entry name" value="ABC2_membrane_7"/>
    <property type="match status" value="1"/>
</dbReference>
<keyword evidence="5" id="KW-0067">ATP-binding</keyword>
<evidence type="ECO:0000256" key="1">
    <source>
        <dbReference type="ARBA" id="ARBA00004141"/>
    </source>
</evidence>
<dbReference type="Proteomes" id="UP000320333">
    <property type="component" value="Unassembled WGS sequence"/>
</dbReference>
<dbReference type="PANTHER" id="PTHR48041:SF122">
    <property type="entry name" value="ABC TRANSPORTER DOMAIN-CONTAINING PROTEIN"/>
    <property type="match status" value="1"/>
</dbReference>
<evidence type="ECO:0000256" key="2">
    <source>
        <dbReference type="ARBA" id="ARBA00022448"/>
    </source>
</evidence>
<dbReference type="GO" id="GO:0005524">
    <property type="term" value="F:ATP binding"/>
    <property type="evidence" value="ECO:0007669"/>
    <property type="project" value="UniProtKB-KW"/>
</dbReference>
<feature type="transmembrane region" description="Helical" evidence="8">
    <location>
        <begin position="923"/>
        <end position="946"/>
    </location>
</feature>
<dbReference type="PROSITE" id="PS50893">
    <property type="entry name" value="ABC_TRANSPORTER_2"/>
    <property type="match status" value="1"/>
</dbReference>
<dbReference type="GO" id="GO:0016887">
    <property type="term" value="F:ATP hydrolysis activity"/>
    <property type="evidence" value="ECO:0007669"/>
    <property type="project" value="InterPro"/>
</dbReference>
<dbReference type="OrthoDB" id="66620at2759"/>
<evidence type="ECO:0000256" key="6">
    <source>
        <dbReference type="ARBA" id="ARBA00022989"/>
    </source>
</evidence>
<feature type="transmembrane region" description="Helical" evidence="8">
    <location>
        <begin position="958"/>
        <end position="979"/>
    </location>
</feature>
<evidence type="ECO:0000256" key="3">
    <source>
        <dbReference type="ARBA" id="ARBA00022692"/>
    </source>
</evidence>
<evidence type="ECO:0000256" key="5">
    <source>
        <dbReference type="ARBA" id="ARBA00022840"/>
    </source>
</evidence>
<feature type="transmembrane region" description="Helical" evidence="8">
    <location>
        <begin position="1069"/>
        <end position="1092"/>
    </location>
</feature>
<reference evidence="10 11" key="1">
    <citation type="journal article" date="2019" name="Sci. Rep.">
        <title>Comparative genomics of chytrid fungi reveal insights into the obligate biotrophic and pathogenic lifestyle of Synchytrium endobioticum.</title>
        <authorList>
            <person name="van de Vossenberg B.T.L.H."/>
            <person name="Warris S."/>
            <person name="Nguyen H.D.T."/>
            <person name="van Gent-Pelzer M.P.E."/>
            <person name="Joly D.L."/>
            <person name="van de Geest H.C."/>
            <person name="Bonants P.J.M."/>
            <person name="Smith D.S."/>
            <person name="Levesque C.A."/>
            <person name="van der Lee T.A.J."/>
        </authorList>
    </citation>
    <scope>NUCLEOTIDE SEQUENCE [LARGE SCALE GENOMIC DNA]</scope>
    <source>
        <strain evidence="10 11">CBS 675.73</strain>
    </source>
</reference>
<organism evidence="10 11">
    <name type="scientific">Chytriomyces confervae</name>
    <dbReference type="NCBI Taxonomy" id="246404"/>
    <lineage>
        <taxon>Eukaryota</taxon>
        <taxon>Fungi</taxon>
        <taxon>Fungi incertae sedis</taxon>
        <taxon>Chytridiomycota</taxon>
        <taxon>Chytridiomycota incertae sedis</taxon>
        <taxon>Chytridiomycetes</taxon>
        <taxon>Chytridiales</taxon>
        <taxon>Chytriomycetaceae</taxon>
        <taxon>Chytriomyces</taxon>
    </lineage>
</organism>
<gene>
    <name evidence="10" type="ORF">CcCBS67573_g01922</name>
</gene>
<dbReference type="InterPro" id="IPR017871">
    <property type="entry name" value="ABC_transporter-like_CS"/>
</dbReference>
<dbReference type="Pfam" id="PF00005">
    <property type="entry name" value="ABC_tran"/>
    <property type="match status" value="1"/>
</dbReference>
<evidence type="ECO:0000256" key="4">
    <source>
        <dbReference type="ARBA" id="ARBA00022741"/>
    </source>
</evidence>
<keyword evidence="11" id="KW-1185">Reference proteome</keyword>
<feature type="transmembrane region" description="Helical" evidence="8">
    <location>
        <begin position="991"/>
        <end position="1017"/>
    </location>
</feature>
<accession>A0A507FKE7</accession>
<dbReference type="CDD" id="cd02440">
    <property type="entry name" value="AdoMet_MTases"/>
    <property type="match status" value="1"/>
</dbReference>
<dbReference type="PANTHER" id="PTHR48041">
    <property type="entry name" value="ABC TRANSPORTER G FAMILY MEMBER 28"/>
    <property type="match status" value="1"/>
</dbReference>
<keyword evidence="6 8" id="KW-1133">Transmembrane helix</keyword>
<dbReference type="STRING" id="246404.A0A507FKE7"/>
<keyword evidence="7 8" id="KW-0472">Membrane</keyword>
<feature type="domain" description="ABC transporter" evidence="9">
    <location>
        <begin position="510"/>
        <end position="761"/>
    </location>
</feature>
<dbReference type="SUPFAM" id="SSF52540">
    <property type="entry name" value="P-loop containing nucleoside triphosphate hydrolases"/>
    <property type="match status" value="1"/>
</dbReference>
<feature type="transmembrane region" description="Helical" evidence="8">
    <location>
        <begin position="880"/>
        <end position="902"/>
    </location>
</feature>
<dbReference type="PROSITE" id="PS00211">
    <property type="entry name" value="ABC_TRANSPORTER_1"/>
    <property type="match status" value="1"/>
</dbReference>
<feature type="transmembrane region" description="Helical" evidence="8">
    <location>
        <begin position="845"/>
        <end position="868"/>
    </location>
</feature>
<evidence type="ECO:0000313" key="10">
    <source>
        <dbReference type="EMBL" id="TPX76794.1"/>
    </source>
</evidence>
<dbReference type="InterPro" id="IPR003593">
    <property type="entry name" value="AAA+_ATPase"/>
</dbReference>
<dbReference type="SMART" id="SM00382">
    <property type="entry name" value="AAA"/>
    <property type="match status" value="1"/>
</dbReference>
<dbReference type="InterPro" id="IPR043926">
    <property type="entry name" value="ABCG_dom"/>
</dbReference>
<dbReference type="InterPro" id="IPR027417">
    <property type="entry name" value="P-loop_NTPase"/>
</dbReference>
<evidence type="ECO:0000256" key="7">
    <source>
        <dbReference type="ARBA" id="ARBA00023136"/>
    </source>
</evidence>
<sequence>MQIPTPFESVPSYLDALAAIIHEFSFLHLHHAVDFYNDDYFNSSVFPPEWRALKQTMSLNDLLQLASYGTTKQEWPESLHRFVRLTRTTPINRAQCALATNLPLKQFPKDMKNGLSPKKQHEVQYLAALINSIASQRGIERIMDIGAGQGYLDLSLAFQYGKTVIGVDDDQVQTCGAKRRSDLLETKSFVKHGDVRAGKLFHVNRRVHANETFASLVEQIGKAAGDEDGKIASSESGKQDLFGNGANEAAASENWLLCGLHACGDLTPAVMKHFLQSEASALVVVGCCYNMLTENKPEGPSLHSAVGFPLSAYMLSRSPIFHLGFAARTLACQATCRWADDENGTDNFRRHHFRALLQHVLCQHGLTDRARANSKASVDQDIIIGRLKPSAFTQGFPFYAKLALSRLKMDAGVEGLTDSVLQAYEDAFREREIEIAIVWTLRSMMGEVFESMLLADRYLYLTEQLGVDGGTVELLPLFEPVLSPRNMALVAVKTEPDNVVVNVGQGSNEIRWSGINYSVPFGKGKEKITKQLLVNATGYVRQGQVVAIMGGSGAGKSTMLNTLAGRIADQKESELTGDILINGEARNPSTWRNICSYVEQDDLMFTNLSVEETLTYAAQLRLPSKFTEAEKKEKVDKIIMQLNLNNCRKTWIGDSLVRGISGGERKRVSIGVELVTDPKILFLDEPTSGLDSSNALGILETIKKLAVERGMIVLMTIHQPRTEILDLFDKILLLSVGKTLWFGSTNSALEHFAEMGYPLPAKTNPSDFFLDVITLDGRTDEARKTSLERINKLHTAYNEKYGSHTSPFPSQLLKMDTSQTWPLSWPQELMVLFGRNMRDLFRDKGAIGATIGQAIFLVLLMGFVFFRLDNDAAGVQSRVGFLFFICINQTFGVVMPAIGVFPTVRTIFKRERAAGCYRASSCFIGKVLSALPLCWSSSLLMSIPLYWMVGLQPDVAKFFTFVCIVLVHSTVALCMAYCIGSAVPNAQVGQILGPLIITVFLLFGGQLLNVGSVSWVFRWLQYISIISYSYKGLIQNEFLGLSLRCSPEMRCVTYLGDTVVTQFALETPTIWYCVLINCCLGVFLLGLGYTFFQRTSRPLLRLK</sequence>
<evidence type="ECO:0000256" key="8">
    <source>
        <dbReference type="SAM" id="Phobius"/>
    </source>
</evidence>
<dbReference type="InterPro" id="IPR025714">
    <property type="entry name" value="Methyltranfer_dom"/>
</dbReference>
<keyword evidence="2" id="KW-0813">Transport</keyword>
<protein>
    <recommendedName>
        <fullName evidence="9">ABC transporter domain-containing protein</fullName>
    </recommendedName>
</protein>
<dbReference type="Pfam" id="PF13679">
    <property type="entry name" value="Methyltransf_32"/>
    <property type="match status" value="1"/>
</dbReference>
<dbReference type="GO" id="GO:0140359">
    <property type="term" value="F:ABC-type transporter activity"/>
    <property type="evidence" value="ECO:0007669"/>
    <property type="project" value="InterPro"/>
</dbReference>
<dbReference type="AlphaFoldDB" id="A0A507FKE7"/>
<dbReference type="InterPro" id="IPR013525">
    <property type="entry name" value="ABC2_TM"/>
</dbReference>
<evidence type="ECO:0000259" key="9">
    <source>
        <dbReference type="PROSITE" id="PS50893"/>
    </source>
</evidence>
<dbReference type="SUPFAM" id="SSF53335">
    <property type="entry name" value="S-adenosyl-L-methionine-dependent methyltransferases"/>
    <property type="match status" value="1"/>
</dbReference>
<keyword evidence="3 8" id="KW-0812">Transmembrane</keyword>
<comment type="caution">
    <text evidence="10">The sequence shown here is derived from an EMBL/GenBank/DDBJ whole genome shotgun (WGS) entry which is preliminary data.</text>
</comment>
<dbReference type="InterPro" id="IPR029063">
    <property type="entry name" value="SAM-dependent_MTases_sf"/>
</dbReference>
<dbReference type="Gene3D" id="3.40.50.300">
    <property type="entry name" value="P-loop containing nucleotide triphosphate hydrolases"/>
    <property type="match status" value="1"/>
</dbReference>
<dbReference type="Pfam" id="PF01061">
    <property type="entry name" value="ABC2_membrane"/>
    <property type="match status" value="1"/>
</dbReference>
<keyword evidence="4" id="KW-0547">Nucleotide-binding</keyword>
<comment type="subcellular location">
    <subcellularLocation>
        <location evidence="1">Membrane</location>
        <topology evidence="1">Multi-pass membrane protein</topology>
    </subcellularLocation>
</comment>
<dbReference type="InterPro" id="IPR003439">
    <property type="entry name" value="ABC_transporter-like_ATP-bd"/>
</dbReference>
<dbReference type="GO" id="GO:0016020">
    <property type="term" value="C:membrane"/>
    <property type="evidence" value="ECO:0007669"/>
    <property type="project" value="UniProtKB-SubCell"/>
</dbReference>
<proteinExistence type="predicted"/>
<evidence type="ECO:0000313" key="11">
    <source>
        <dbReference type="Proteomes" id="UP000320333"/>
    </source>
</evidence>